<feature type="compositionally biased region" description="Basic and acidic residues" evidence="2">
    <location>
        <begin position="491"/>
        <end position="510"/>
    </location>
</feature>
<feature type="region of interest" description="Disordered" evidence="2">
    <location>
        <begin position="1"/>
        <end position="238"/>
    </location>
</feature>
<dbReference type="Pfam" id="PF05178">
    <property type="entry name" value="Kri1"/>
    <property type="match status" value="1"/>
</dbReference>
<dbReference type="STRING" id="196109.A0A136JK28"/>
<name>A0A136JK28_9PEZI</name>
<feature type="compositionally biased region" description="Basic and acidic residues" evidence="2">
    <location>
        <begin position="1"/>
        <end position="11"/>
    </location>
</feature>
<feature type="compositionally biased region" description="Basic and acidic residues" evidence="2">
    <location>
        <begin position="600"/>
        <end position="613"/>
    </location>
</feature>
<reference evidence="5" key="1">
    <citation type="submission" date="2016-02" db="EMBL/GenBank/DDBJ databases">
        <title>Draft genome sequence of Microdochium bolleyi, a fungal endophyte of beachgrass.</title>
        <authorList>
            <consortium name="DOE Joint Genome Institute"/>
            <person name="David A.S."/>
            <person name="May G."/>
            <person name="Haridas S."/>
            <person name="Lim J."/>
            <person name="Wang M."/>
            <person name="Labutti K."/>
            <person name="Lipzen A."/>
            <person name="Barry K."/>
            <person name="Grigoriev I.V."/>
        </authorList>
    </citation>
    <scope>NUCLEOTIDE SEQUENCE [LARGE SCALE GENOMIC DNA]</scope>
    <source>
        <strain evidence="5">J235TASD1</strain>
    </source>
</reference>
<dbReference type="InterPro" id="IPR024626">
    <property type="entry name" value="Kri1-like_C"/>
</dbReference>
<proteinExistence type="inferred from homology"/>
<dbReference type="EMBL" id="KQ964245">
    <property type="protein sequence ID" value="KXJ97505.1"/>
    <property type="molecule type" value="Genomic_DNA"/>
</dbReference>
<dbReference type="InterPro" id="IPR018034">
    <property type="entry name" value="Kri1"/>
</dbReference>
<organism evidence="4 5">
    <name type="scientific">Microdochium bolleyi</name>
    <dbReference type="NCBI Taxonomy" id="196109"/>
    <lineage>
        <taxon>Eukaryota</taxon>
        <taxon>Fungi</taxon>
        <taxon>Dikarya</taxon>
        <taxon>Ascomycota</taxon>
        <taxon>Pezizomycotina</taxon>
        <taxon>Sordariomycetes</taxon>
        <taxon>Xylariomycetidae</taxon>
        <taxon>Xylariales</taxon>
        <taxon>Microdochiaceae</taxon>
        <taxon>Microdochium</taxon>
    </lineage>
</organism>
<feature type="region of interest" description="Disordered" evidence="2">
    <location>
        <begin position="579"/>
        <end position="661"/>
    </location>
</feature>
<evidence type="ECO:0000313" key="4">
    <source>
        <dbReference type="EMBL" id="KXJ97505.1"/>
    </source>
</evidence>
<protein>
    <submittedName>
        <fullName evidence="4">KRI1-like family C-terminal-domain-containing protein</fullName>
    </submittedName>
</protein>
<feature type="compositionally biased region" description="Basic residues" evidence="2">
    <location>
        <begin position="586"/>
        <end position="599"/>
    </location>
</feature>
<dbReference type="InParanoid" id="A0A136JK28"/>
<dbReference type="OrthoDB" id="10252032at2759"/>
<dbReference type="Proteomes" id="UP000070501">
    <property type="component" value="Unassembled WGS sequence"/>
</dbReference>
<feature type="domain" description="Kri1-like C-terminal" evidence="3">
    <location>
        <begin position="512"/>
        <end position="603"/>
    </location>
</feature>
<feature type="compositionally biased region" description="Basic and acidic residues" evidence="2">
    <location>
        <begin position="174"/>
        <end position="190"/>
    </location>
</feature>
<accession>A0A136JK28</accession>
<comment type="similarity">
    <text evidence="1">Belongs to the KRI1 family.</text>
</comment>
<gene>
    <name evidence="4" type="ORF">Micbo1qcDRAFT_230146</name>
</gene>
<feature type="compositionally biased region" description="Acidic residues" evidence="2">
    <location>
        <begin position="413"/>
        <end position="431"/>
    </location>
</feature>
<dbReference type="PANTHER" id="PTHR14490:SF5">
    <property type="entry name" value="PROTEIN KRI1 HOMOLOG"/>
    <property type="match status" value="1"/>
</dbReference>
<feature type="region of interest" description="Disordered" evidence="2">
    <location>
        <begin position="407"/>
        <end position="510"/>
    </location>
</feature>
<feature type="compositionally biased region" description="Basic and acidic residues" evidence="2">
    <location>
        <begin position="320"/>
        <end position="350"/>
    </location>
</feature>
<dbReference type="PANTHER" id="PTHR14490">
    <property type="entry name" value="ZINC FINGER, ZZ TYPE"/>
    <property type="match status" value="1"/>
</dbReference>
<dbReference type="GO" id="GO:0030686">
    <property type="term" value="C:90S preribosome"/>
    <property type="evidence" value="ECO:0007669"/>
    <property type="project" value="TreeGrafter"/>
</dbReference>
<evidence type="ECO:0000256" key="2">
    <source>
        <dbReference type="SAM" id="MobiDB-lite"/>
    </source>
</evidence>
<evidence type="ECO:0000256" key="1">
    <source>
        <dbReference type="ARBA" id="ARBA00007473"/>
    </source>
</evidence>
<feature type="compositionally biased region" description="Acidic residues" evidence="2">
    <location>
        <begin position="60"/>
        <end position="78"/>
    </location>
</feature>
<evidence type="ECO:0000313" key="5">
    <source>
        <dbReference type="Proteomes" id="UP000070501"/>
    </source>
</evidence>
<sequence>MGKQKAEKPSIFDDSDDDANGGVELKVNSEYAKRFEHNKKREEQHRLEEKQKAGKFNSKDDDESEDDSSDDETEDEEGFLATAELDAQLNATLEAIRKKDPRVYDSTATFYTPIDDTLAADSSAAAKQKKEKPVTIQDYHRKRYLEGDTGKDFDDEEENAGAGAPPKSYVQEQADLKKSIREEIAKHNEEDSSDDDDDFIKAKSKPQRPVAELEETATATTDVHPSRAGRVKKATAAAKPDIAIADKDPELFLSNFMASRAWVEDEGPKWEAFESDDGEDAGDDKADAWEEAYNLRFEDPSKSNEVLKTYARDVTAARSVRRDEKSSRKRQREEEAERKALEKQQRKEERARLRRLKIDEAEAKLNKIRKAAGLSGNALRDEDWQKLLDAGFDNDKWEEEMAKHFNDQYYAQADEEMGGGAESEAESDADEEGKSARKSKKPKKPTWDDDIDIKDLVPDFDEGEGGAGVDNDDDDYDEDTADGPSAKRQKTTKDRRKERLQSQKEARKERAKLEAIVDAHMTVDDPEVLGASAGPSQRSGFKYRETKPESFGLTTLDILMASDSALNSYAGLKKLAHFRPEDKQAKDKKHLGKKARLRQWRKDTFGPEFEKEPPAYNPGRPEPVEESGAGGDAAPESNIIEGGSKKKRKRNKSNKKSEATA</sequence>
<keyword evidence="5" id="KW-1185">Reference proteome</keyword>
<evidence type="ECO:0000259" key="3">
    <source>
        <dbReference type="Pfam" id="PF12936"/>
    </source>
</evidence>
<feature type="compositionally biased region" description="Acidic residues" evidence="2">
    <location>
        <begin position="448"/>
        <end position="481"/>
    </location>
</feature>
<dbReference type="GO" id="GO:0000447">
    <property type="term" value="P:endonucleolytic cleavage in ITS1 to separate SSU-rRNA from 5.8S rRNA and LSU-rRNA from tricistronic rRNA transcript (SSU-rRNA, 5.8S rRNA, LSU-rRNA)"/>
    <property type="evidence" value="ECO:0007669"/>
    <property type="project" value="TreeGrafter"/>
</dbReference>
<feature type="compositionally biased region" description="Basic residues" evidence="2">
    <location>
        <begin position="645"/>
        <end position="654"/>
    </location>
</feature>
<feature type="region of interest" description="Disordered" evidence="2">
    <location>
        <begin position="318"/>
        <end position="350"/>
    </location>
</feature>
<dbReference type="AlphaFoldDB" id="A0A136JK28"/>
<dbReference type="FunCoup" id="A0A136JK28">
    <property type="interactions" value="609"/>
</dbReference>
<feature type="compositionally biased region" description="Basic and acidic residues" evidence="2">
    <location>
        <begin position="31"/>
        <end position="52"/>
    </location>
</feature>
<dbReference type="GO" id="GO:0005730">
    <property type="term" value="C:nucleolus"/>
    <property type="evidence" value="ECO:0007669"/>
    <property type="project" value="TreeGrafter"/>
</dbReference>
<dbReference type="Pfam" id="PF12936">
    <property type="entry name" value="Kri1_C"/>
    <property type="match status" value="1"/>
</dbReference>